<dbReference type="EMBL" id="AP028947">
    <property type="protein sequence ID" value="BET27573.1"/>
    <property type="molecule type" value="Genomic_DNA"/>
</dbReference>
<feature type="region of interest" description="Disordered" evidence="1">
    <location>
        <begin position="1"/>
        <end position="24"/>
    </location>
</feature>
<evidence type="ECO:0000313" key="2">
    <source>
        <dbReference type="EMBL" id="BET27573.1"/>
    </source>
</evidence>
<sequence length="89" mass="9368">MLALSGSEAASQPQPSPKGMLDTEAPMACARDSLLSTLVALEGVADAVLEVSSDEQDARNAKATPAMTTCESFTHVSRFLVIFLLINLD</sequence>
<accession>A0AA86J1Z3</accession>
<keyword evidence="3" id="KW-1185">Reference proteome</keyword>
<name>A0AA86J1Z3_9BURK</name>
<gene>
    <name evidence="2" type="ORF">RGQ30_30740</name>
</gene>
<dbReference type="KEGG" id="lto:RGQ30_30740"/>
<proteinExistence type="predicted"/>
<evidence type="ECO:0000256" key="1">
    <source>
        <dbReference type="SAM" id="MobiDB-lite"/>
    </source>
</evidence>
<dbReference type="AlphaFoldDB" id="A0AA86J1Z3"/>
<dbReference type="Proteomes" id="UP001329151">
    <property type="component" value="Chromosome"/>
</dbReference>
<organism evidence="2 3">
    <name type="scientific">Limnobacter thiooxidans</name>
    <dbReference type="NCBI Taxonomy" id="131080"/>
    <lineage>
        <taxon>Bacteria</taxon>
        <taxon>Pseudomonadati</taxon>
        <taxon>Pseudomonadota</taxon>
        <taxon>Betaproteobacteria</taxon>
        <taxon>Burkholderiales</taxon>
        <taxon>Burkholderiaceae</taxon>
        <taxon>Limnobacter</taxon>
    </lineage>
</organism>
<protein>
    <submittedName>
        <fullName evidence="2">Uncharacterized protein</fullName>
    </submittedName>
</protein>
<evidence type="ECO:0000313" key="3">
    <source>
        <dbReference type="Proteomes" id="UP001329151"/>
    </source>
</evidence>
<reference evidence="2 3" key="1">
    <citation type="submission" date="2023-10" db="EMBL/GenBank/DDBJ databases">
        <title>Complete Genome Sequence of Limnobacter thiooxidans CS-K2T, Isolated from freshwater lake sediments in Bavaria, Germany.</title>
        <authorList>
            <person name="Naruki M."/>
            <person name="Watanabe A."/>
            <person name="Warashina T."/>
            <person name="Morita T."/>
            <person name="Arakawa K."/>
        </authorList>
    </citation>
    <scope>NUCLEOTIDE SEQUENCE [LARGE SCALE GENOMIC DNA]</scope>
    <source>
        <strain evidence="2 3">CS-K2</strain>
    </source>
</reference>